<dbReference type="Gene3D" id="2.160.20.10">
    <property type="entry name" value="Single-stranded right-handed beta-helix, Pectin lyase-like"/>
    <property type="match status" value="1"/>
</dbReference>
<keyword evidence="2" id="KW-0472">Membrane</keyword>
<evidence type="ECO:0000256" key="1">
    <source>
        <dbReference type="SAM" id="MobiDB-lite"/>
    </source>
</evidence>
<reference evidence="5" key="2">
    <citation type="submission" date="2024-04" db="EMBL/GenBank/DDBJ databases">
        <authorList>
            <person name="Chen Y."/>
            <person name="Shah S."/>
            <person name="Dougan E. K."/>
            <person name="Thang M."/>
            <person name="Chan C."/>
        </authorList>
    </citation>
    <scope>NUCLEOTIDE SEQUENCE [LARGE SCALE GENOMIC DNA]</scope>
</reference>
<feature type="region of interest" description="Disordered" evidence="1">
    <location>
        <begin position="167"/>
        <end position="191"/>
    </location>
</feature>
<dbReference type="InterPro" id="IPR030392">
    <property type="entry name" value="S74_ICA"/>
</dbReference>
<gene>
    <name evidence="4" type="ORF">C1SCF055_LOCUS36856</name>
</gene>
<keyword evidence="2" id="KW-0812">Transmembrane</keyword>
<dbReference type="Pfam" id="PF13884">
    <property type="entry name" value="Peptidase_S74"/>
    <property type="match status" value="1"/>
</dbReference>
<dbReference type="OrthoDB" id="434202at2759"/>
<keyword evidence="6" id="KW-1185">Reference proteome</keyword>
<dbReference type="Proteomes" id="UP001152797">
    <property type="component" value="Unassembled WGS sequence"/>
</dbReference>
<evidence type="ECO:0000313" key="6">
    <source>
        <dbReference type="Proteomes" id="UP001152797"/>
    </source>
</evidence>
<evidence type="ECO:0000313" key="4">
    <source>
        <dbReference type="EMBL" id="CAI4011722.1"/>
    </source>
</evidence>
<proteinExistence type="predicted"/>
<dbReference type="SUPFAM" id="SSF51126">
    <property type="entry name" value="Pectin lyase-like"/>
    <property type="match status" value="1"/>
</dbReference>
<feature type="region of interest" description="Disordered" evidence="1">
    <location>
        <begin position="454"/>
        <end position="517"/>
    </location>
</feature>
<dbReference type="InterPro" id="IPR039448">
    <property type="entry name" value="Beta_helix"/>
</dbReference>
<feature type="region of interest" description="Disordered" evidence="1">
    <location>
        <begin position="817"/>
        <end position="901"/>
    </location>
</feature>
<dbReference type="InterPro" id="IPR012334">
    <property type="entry name" value="Pectin_lyas_fold"/>
</dbReference>
<protein>
    <recommendedName>
        <fullName evidence="3">Peptidase S74 domain-containing protein</fullName>
    </recommendedName>
</protein>
<sequence>MKSSARLEPVITIHEPTWSDSPLFVKTFSWLGFSPPVIGFGRPGSAIVLHHSIETEAVLSSHSLTWASLLPSVNFANVELSLSLRSFLRVDLMPSSLRVQLEMSSLVSSAECNVQCIKLEDVGSFMKFQQISEDLIRVAEQSSLAQGEIKRLHRVLSSCKFIKKRARKVRKPKKTTPSATEGDPGRRGFHAQPGRLLKQIDDACRCKADILLVPLAGVGIGEREVVSSSMSIEAVPGLPLPPVLNCALATSQDKQQTVLTLRRMRLECLDQSLVLEVGEGTCCELYDCYVLGGIKLCKGASAKLVRTCIRGAGAGISGRAFHSLSMLSCTIAGCAADGLLLRHGQADIVDCTILNSGQSGIVFGPGQWQLTGCTVTGSSQYGVWAEADAVVSCRENIVARNALGNRGGQGEAKNWCHGFGLLPGSQCRVWNEQSAKWVQGKVVAVADEVTVTVKKGAASRSKGNNKDAPAEAELVDPSAGQIRTEPSGRDIQVPFDGVLPPRSGGDSPPSFSEQAKSQRSCSAFRLFLAEGGAGRKAWRWLPSELKAQFQAQSRRRERAVKTEGTKARAKAVVALNRRTAPTWLGKWSFATGVGLCTADALAENDQSAKQMLFDSLASAELPGRAGVTIGSDAKIEFVDPTMKWWSAGNSRLSLTSEGGIIHGIWSADAEGYNLGSNAWSDRRLKANIQPIMAAIANRTVNSSVSLLNMLRPVAYNMQGDPARIRFGFIADEMQQVLPEVVRYTGAGKDSARAGIMYLDLLAVLACSIQELTLEMNRVVERLSAVEESLSKCVSVLNLLPFCLPRCDELSSVPWCKNDDKLNEQKDTETEGEEIEVNELTRGDSEPQSTKKAKGAKKETKETKEETKEVKGVKAQTTETKAATDLDAKVSEEAELEPKHDADMPVDFLKMRRGKLSADQEAKFRQGLANLPPESKKALQEWVNMTENSTWTLLGLNCLFFVFIAGVLTLAAAAIVGVFQINIFNPDVWREGISKLQSESGLWPKVAPAPRAREIAHDRHIDLAEL</sequence>
<dbReference type="EMBL" id="CAMXCT010005223">
    <property type="protein sequence ID" value="CAI4011722.1"/>
    <property type="molecule type" value="Genomic_DNA"/>
</dbReference>
<reference evidence="4" key="1">
    <citation type="submission" date="2022-10" db="EMBL/GenBank/DDBJ databases">
        <authorList>
            <person name="Chen Y."/>
            <person name="Dougan E. K."/>
            <person name="Chan C."/>
            <person name="Rhodes N."/>
            <person name="Thang M."/>
        </authorList>
    </citation>
    <scope>NUCLEOTIDE SEQUENCE</scope>
</reference>
<feature type="domain" description="Peptidase S74" evidence="3">
    <location>
        <begin position="680"/>
        <end position="782"/>
    </location>
</feature>
<feature type="compositionally biased region" description="Basic and acidic residues" evidence="1">
    <location>
        <begin position="817"/>
        <end position="828"/>
    </location>
</feature>
<evidence type="ECO:0000259" key="3">
    <source>
        <dbReference type="PROSITE" id="PS51688"/>
    </source>
</evidence>
<accession>A0A9P1DK96</accession>
<keyword evidence="2" id="KW-1133">Transmembrane helix</keyword>
<dbReference type="Pfam" id="PF13229">
    <property type="entry name" value="Beta_helix"/>
    <property type="match status" value="1"/>
</dbReference>
<evidence type="ECO:0000256" key="2">
    <source>
        <dbReference type="SAM" id="Phobius"/>
    </source>
</evidence>
<dbReference type="AlphaFoldDB" id="A0A9P1DK96"/>
<dbReference type="InterPro" id="IPR011050">
    <property type="entry name" value="Pectin_lyase_fold/virulence"/>
</dbReference>
<dbReference type="PROSITE" id="PS51688">
    <property type="entry name" value="ICA"/>
    <property type="match status" value="1"/>
</dbReference>
<evidence type="ECO:0000313" key="5">
    <source>
        <dbReference type="EMBL" id="CAL1165097.1"/>
    </source>
</evidence>
<organism evidence="4">
    <name type="scientific">Cladocopium goreaui</name>
    <dbReference type="NCBI Taxonomy" id="2562237"/>
    <lineage>
        <taxon>Eukaryota</taxon>
        <taxon>Sar</taxon>
        <taxon>Alveolata</taxon>
        <taxon>Dinophyceae</taxon>
        <taxon>Suessiales</taxon>
        <taxon>Symbiodiniaceae</taxon>
        <taxon>Cladocopium</taxon>
    </lineage>
</organism>
<dbReference type="EMBL" id="CAMXCT020005223">
    <property type="protein sequence ID" value="CAL1165097.1"/>
    <property type="molecule type" value="Genomic_DNA"/>
</dbReference>
<feature type="compositionally biased region" description="Basic and acidic residues" evidence="1">
    <location>
        <begin position="881"/>
        <end position="901"/>
    </location>
</feature>
<feature type="transmembrane region" description="Helical" evidence="2">
    <location>
        <begin position="958"/>
        <end position="980"/>
    </location>
</feature>
<feature type="compositionally biased region" description="Basic and acidic residues" evidence="1">
    <location>
        <begin position="855"/>
        <end position="871"/>
    </location>
</feature>
<name>A0A9P1DK96_9DINO</name>
<dbReference type="EMBL" id="CAMXCT030005223">
    <property type="protein sequence ID" value="CAL4799034.1"/>
    <property type="molecule type" value="Genomic_DNA"/>
</dbReference>
<comment type="caution">
    <text evidence="4">The sequence shown here is derived from an EMBL/GenBank/DDBJ whole genome shotgun (WGS) entry which is preliminary data.</text>
</comment>